<proteinExistence type="predicted"/>
<protein>
    <submittedName>
        <fullName evidence="1">Uncharacterized protein</fullName>
    </submittedName>
</protein>
<sequence length="335" mass="35437">MSSTMTMTQTMTPLGRTRSRSNSGAKGRRTRVHFEIEDATPEFYGSKLIDFLSLYSGSSSFEVAIAALCSLGLFVAVGQGILEGPQLGIVAVLVPRLYFPLGIDWIVGSTWRAQLDHDSPTVEINGTAGGIATGKTLSTEEEIPITIETTADDYLNGSCKGIILSYTRGTTQSGNTVRRCEAVRPFSAVCPANAEPTRSPPSKASNTAQHYSPVSCQAAAKPGTPRRGATRRRGCSYPVQLGRGARARRGGAARVAGDTQKHPHGSIIPNFDVAKTLILCNDSDRVCEGTLIITGAHPSSTSSVPVGVSFIVDKSDAESAFVASVLSLGARDMWV</sequence>
<evidence type="ECO:0000313" key="2">
    <source>
        <dbReference type="Proteomes" id="UP001143856"/>
    </source>
</evidence>
<gene>
    <name evidence="1" type="ORF">NUW58_g7463</name>
</gene>
<dbReference type="EMBL" id="JAPDGR010001944">
    <property type="protein sequence ID" value="KAJ2978526.1"/>
    <property type="molecule type" value="Genomic_DNA"/>
</dbReference>
<name>A0ACC1NI35_9PEZI</name>
<accession>A0ACC1NI35</accession>
<comment type="caution">
    <text evidence="1">The sequence shown here is derived from an EMBL/GenBank/DDBJ whole genome shotgun (WGS) entry which is preliminary data.</text>
</comment>
<dbReference type="Proteomes" id="UP001143856">
    <property type="component" value="Unassembled WGS sequence"/>
</dbReference>
<keyword evidence="2" id="KW-1185">Reference proteome</keyword>
<reference evidence="1" key="1">
    <citation type="submission" date="2022-10" db="EMBL/GenBank/DDBJ databases">
        <title>Genome Sequence of Xylaria curta.</title>
        <authorList>
            <person name="Buettner E."/>
        </authorList>
    </citation>
    <scope>NUCLEOTIDE SEQUENCE</scope>
    <source>
        <strain evidence="1">Babe10</strain>
    </source>
</reference>
<evidence type="ECO:0000313" key="1">
    <source>
        <dbReference type="EMBL" id="KAJ2978526.1"/>
    </source>
</evidence>
<organism evidence="1 2">
    <name type="scientific">Xylaria curta</name>
    <dbReference type="NCBI Taxonomy" id="42375"/>
    <lineage>
        <taxon>Eukaryota</taxon>
        <taxon>Fungi</taxon>
        <taxon>Dikarya</taxon>
        <taxon>Ascomycota</taxon>
        <taxon>Pezizomycotina</taxon>
        <taxon>Sordariomycetes</taxon>
        <taxon>Xylariomycetidae</taxon>
        <taxon>Xylariales</taxon>
        <taxon>Xylariaceae</taxon>
        <taxon>Xylaria</taxon>
    </lineage>
</organism>